<feature type="compositionally biased region" description="Acidic residues" evidence="1">
    <location>
        <begin position="648"/>
        <end position="665"/>
    </location>
</feature>
<feature type="region of interest" description="Disordered" evidence="1">
    <location>
        <begin position="623"/>
        <end position="672"/>
    </location>
</feature>
<organism evidence="2 3">
    <name type="scientific">Trametes cubensis</name>
    <dbReference type="NCBI Taxonomy" id="1111947"/>
    <lineage>
        <taxon>Eukaryota</taxon>
        <taxon>Fungi</taxon>
        <taxon>Dikarya</taxon>
        <taxon>Basidiomycota</taxon>
        <taxon>Agaricomycotina</taxon>
        <taxon>Agaricomycetes</taxon>
        <taxon>Polyporales</taxon>
        <taxon>Polyporaceae</taxon>
        <taxon>Trametes</taxon>
    </lineage>
</organism>
<keyword evidence="3" id="KW-1185">Reference proteome</keyword>
<evidence type="ECO:0000313" key="3">
    <source>
        <dbReference type="Proteomes" id="UP001215151"/>
    </source>
</evidence>
<accession>A0AAD7TPF8</accession>
<protein>
    <submittedName>
        <fullName evidence="2">Uncharacterized protein</fullName>
    </submittedName>
</protein>
<comment type="caution">
    <text evidence="2">The sequence shown here is derived from an EMBL/GenBank/DDBJ whole genome shotgun (WGS) entry which is preliminary data.</text>
</comment>
<evidence type="ECO:0000256" key="1">
    <source>
        <dbReference type="SAM" id="MobiDB-lite"/>
    </source>
</evidence>
<reference evidence="2" key="1">
    <citation type="submission" date="2022-11" db="EMBL/GenBank/DDBJ databases">
        <title>Genome Sequence of Cubamyces cubensis.</title>
        <authorList>
            <person name="Buettner E."/>
        </authorList>
    </citation>
    <scope>NUCLEOTIDE SEQUENCE</scope>
    <source>
        <strain evidence="2">MPL-01</strain>
    </source>
</reference>
<dbReference type="AlphaFoldDB" id="A0AAD7TPF8"/>
<proteinExistence type="predicted"/>
<name>A0AAD7TPF8_9APHY</name>
<dbReference type="Proteomes" id="UP001215151">
    <property type="component" value="Unassembled WGS sequence"/>
</dbReference>
<dbReference type="EMBL" id="JAPEVG010000219">
    <property type="protein sequence ID" value="KAJ8473535.1"/>
    <property type="molecule type" value="Genomic_DNA"/>
</dbReference>
<sequence length="672" mass="74719">MAYLSQSRHTATSEATDASSSPAVRVICATAWLSSTDLLSFVDGTADPDAIFALLGCLSSFPLIPSAALREAWPQQHFDDGEPAVQQTTGTIQLYTDYYRLSSLTLCFCACAWARHLRQAGKLPVGHDDTVSGQSSTIQPLKITLLGGGLSSGSAGLMAFKLPGLSNISADDAFNILLEPEGLREALCNEEVFNFVVKTFPFDPSNDILCLGHSETREQKKADLRKLISLTGEDLGRLAHIMVIEALCEGFVDLSGFDLSVPTIVELLTQLQQFLTQLQQNHPPLQQMRSLSIARNPHVRLDDIPTLLETFPHIRRLNIMGCPAIDGEELIALMREAPAAFRTLEGLQHSSLLTHDKPPSYPIAFSFICTFYPRTLISVCLATFTLDQIFRALIDILLVLWAEHQRDTSPEVAVQIFFDSMMKNLIPMHMFKYQGPLITRTEFSYTGCEWKQPRRRPVISVPGPAHALVSDTPEGSWAFSLQWDTLWGGRSWGFVNYDTPISRDTDPFAPGGDYGMRAAGQVCDLRGFIRCMVDEGRPCPSPELVKKLEAVLYAKCGDVEGTLVCPLLRQEDALPAFYRLPDPSFIRPRYLGDTSKDFAIDELILKMRAGPRSMYSRYMGDYPPFPDGFSQDEPDHDGHYDEPGQVDSEPDEDADDESDESEADDEYGRDYE</sequence>
<gene>
    <name evidence="2" type="ORF">ONZ51_g7811</name>
</gene>
<evidence type="ECO:0000313" key="2">
    <source>
        <dbReference type="EMBL" id="KAJ8473535.1"/>
    </source>
</evidence>